<protein>
    <submittedName>
        <fullName evidence="2">Uncharacterized protein</fullName>
    </submittedName>
</protein>
<feature type="transmembrane region" description="Helical" evidence="1">
    <location>
        <begin position="198"/>
        <end position="219"/>
    </location>
</feature>
<feature type="transmembrane region" description="Helical" evidence="1">
    <location>
        <begin position="128"/>
        <end position="146"/>
    </location>
</feature>
<dbReference type="OrthoDB" id="839794at2"/>
<gene>
    <name evidence="2" type="ordered locus">SGRA_2961</name>
</gene>
<feature type="transmembrane region" description="Helical" evidence="1">
    <location>
        <begin position="48"/>
        <end position="65"/>
    </location>
</feature>
<proteinExistence type="predicted"/>
<reference evidence="2 3" key="1">
    <citation type="journal article" date="2012" name="Stand. Genomic Sci.">
        <title>Complete genome sequencing and analysis of Saprospira grandis str. Lewin, a predatory marine bacterium.</title>
        <authorList>
            <person name="Saw J.H."/>
            <person name="Yuryev A."/>
            <person name="Kanbe M."/>
            <person name="Hou S."/>
            <person name="Young A.G."/>
            <person name="Aizawa S."/>
            <person name="Alam M."/>
        </authorList>
    </citation>
    <scope>NUCLEOTIDE SEQUENCE [LARGE SCALE GENOMIC DNA]</scope>
    <source>
        <strain evidence="2 3">Lewin</strain>
    </source>
</reference>
<keyword evidence="1" id="KW-0472">Membrane</keyword>
<dbReference type="EMBL" id="CP002831">
    <property type="protein sequence ID" value="AFC25689.1"/>
    <property type="molecule type" value="Genomic_DNA"/>
</dbReference>
<keyword evidence="1" id="KW-0812">Transmembrane</keyword>
<keyword evidence="3" id="KW-1185">Reference proteome</keyword>
<sequence>MLRFMLIRLLKWSLFLLLIGRAWQHFFWSAPYEYILPASWGPDGVDRFTHLMGWFYILGAAATVFSDSRNKGRIFIWQGGALMVLAWLYQIEAGAYWPSFFVHSLQFSLPFSYYLLLFSKKPVQKIVWRMKMALSLSLLAYAFYALDIHAPNQINWQEALQDSFGLSYGRSRLILQIMGGVELALIPLLWFKPSQKAAFWGIFAWGIFIMISSIGLLFWELPYWKSMLRSTWELLCLTPNLAFSYVLWRYVVFRQKYEDF</sequence>
<feature type="transmembrane region" description="Helical" evidence="1">
    <location>
        <begin position="72"/>
        <end position="89"/>
    </location>
</feature>
<feature type="transmembrane region" description="Helical" evidence="1">
    <location>
        <begin position="95"/>
        <end position="116"/>
    </location>
</feature>
<organism evidence="2 3">
    <name type="scientific">Saprospira grandis (strain Lewin)</name>
    <dbReference type="NCBI Taxonomy" id="984262"/>
    <lineage>
        <taxon>Bacteria</taxon>
        <taxon>Pseudomonadati</taxon>
        <taxon>Bacteroidota</taxon>
        <taxon>Saprospiria</taxon>
        <taxon>Saprospirales</taxon>
        <taxon>Saprospiraceae</taxon>
        <taxon>Saprospira</taxon>
    </lineage>
</organism>
<dbReference type="KEGG" id="sgn:SGRA_2961"/>
<dbReference type="Proteomes" id="UP000007519">
    <property type="component" value="Chromosome"/>
</dbReference>
<name>H6LAU6_SAPGL</name>
<evidence type="ECO:0000313" key="3">
    <source>
        <dbReference type="Proteomes" id="UP000007519"/>
    </source>
</evidence>
<keyword evidence="1" id="KW-1133">Transmembrane helix</keyword>
<evidence type="ECO:0000313" key="2">
    <source>
        <dbReference type="EMBL" id="AFC25689.1"/>
    </source>
</evidence>
<accession>H6LAU6</accession>
<evidence type="ECO:0000256" key="1">
    <source>
        <dbReference type="SAM" id="Phobius"/>
    </source>
</evidence>
<dbReference type="RefSeq" id="WP_015693291.1">
    <property type="nucleotide sequence ID" value="NC_016940.1"/>
</dbReference>
<feature type="transmembrane region" description="Helical" evidence="1">
    <location>
        <begin position="231"/>
        <end position="252"/>
    </location>
</feature>
<dbReference type="HOGENOM" id="CLU_956082_0_0_10"/>
<dbReference type="AlphaFoldDB" id="H6LAU6"/>
<feature type="transmembrane region" description="Helical" evidence="1">
    <location>
        <begin position="173"/>
        <end position="191"/>
    </location>
</feature>